<evidence type="ECO:0000313" key="8">
    <source>
        <dbReference type="Proteomes" id="UP001597368"/>
    </source>
</evidence>
<dbReference type="SUPFAM" id="SSF54665">
    <property type="entry name" value="CO dehydrogenase molybdoprotein N-domain-like"/>
    <property type="match status" value="1"/>
</dbReference>
<keyword evidence="5" id="KW-0408">Iron</keyword>
<dbReference type="EMBL" id="JBHUFV010000096">
    <property type="protein sequence ID" value="MFD1939793.1"/>
    <property type="molecule type" value="Genomic_DNA"/>
</dbReference>
<dbReference type="Pfam" id="PF01315">
    <property type="entry name" value="Ald_Xan_dh_C"/>
    <property type="match status" value="1"/>
</dbReference>
<dbReference type="SUPFAM" id="SSF56003">
    <property type="entry name" value="Molybdenum cofactor-binding domain"/>
    <property type="match status" value="1"/>
</dbReference>
<dbReference type="Proteomes" id="UP001597368">
    <property type="component" value="Unassembled WGS sequence"/>
</dbReference>
<dbReference type="InterPro" id="IPR037165">
    <property type="entry name" value="AldOxase/xan_DH_Mopterin-bd_sf"/>
</dbReference>
<dbReference type="Gene3D" id="1.10.150.120">
    <property type="entry name" value="[2Fe-2S]-binding domain"/>
    <property type="match status" value="1"/>
</dbReference>
<dbReference type="SUPFAM" id="SSF54292">
    <property type="entry name" value="2Fe-2S ferredoxin-like"/>
    <property type="match status" value="1"/>
</dbReference>
<dbReference type="PANTHER" id="PTHR11908">
    <property type="entry name" value="XANTHINE DEHYDROGENASE"/>
    <property type="match status" value="1"/>
</dbReference>
<sequence>MAERISVEMTLNGRRLRADTTSRTTLADFLREECGLTATHIGCEQGVCGACTVSMDGATVLSCLVLAVQADGAEIRTAEGLGGGSPLAEALHAEHGIQCGYCTPGILMRGTELLGEQAAPSEQEIRSGLCGNLCRCTGYATIVKAVARASSAGPASPPAQDETGAPRRREDEHLLAGRGEFVNDVSPPGTLHAAFLRSAVASGRIARVEAGAARALDGVVAVFTADDLNQHAGSMVPTPLLGTDEPPLRPLAGDRVHYAGEPLALVVARDRYVADDALELIEVEIEPQPPILEPETAVDDTAGLVYPEAGSNLCQELASPVRPKLRRALEDSPHVVRVTSRQQRQTNAPLEPRGVVASYDPDTGELVASMSTQNPHEAKLAISRVTGVAAERVRVTARDVGGSFGLKVWTGRDELTVALAARVLGRTLKWIETRQENLTASGHARMDIGAATFALDQDGHFLGTYLDHLEDTGAYPTGVVGKAGPFVGMMFTGPYRVPLHAFRFRSVRTNTCPRGAYRGPWAFATVAREQMVDEVARAVGLDPLELRRRNMLTADELPYTMPTRLVLDHVTPAETLEQVARWLDHPGLRRRQRTLLEEEGRLIGIGLAMGLEPSSIGTMEPIDRDTARLRVEQDGTVTAFLATGAGGQGVETTMAQVVAAELDLDLGDVRVVQGDTGATPYGRGTGASGTAVITGSACRAAAAELLVTAKQLASELLDVPAGRVESRRGVLVDRLNPGVALSWAQLAKAATAQETAEGLGAAPGVLEAFGHYKAPMMTWSNACHGCVVEVDRDLGRVRIERYVVAEDCGKIINAKVVEGQIAGGVLQGIGGALSEEVRYDAQGRPLTLGLAEYVLPTATEAPPIDFLHIETPSPTPGGHKGMGQGGAAGALACVFNAVADALALVGARVDRTPLDPERILTALAEARSGSPRPAARPPSPS</sequence>
<evidence type="ECO:0000256" key="2">
    <source>
        <dbReference type="ARBA" id="ARBA00022505"/>
    </source>
</evidence>
<dbReference type="PROSITE" id="PS00197">
    <property type="entry name" value="2FE2S_FER_1"/>
    <property type="match status" value="1"/>
</dbReference>
<evidence type="ECO:0000256" key="1">
    <source>
        <dbReference type="ARBA" id="ARBA00006849"/>
    </source>
</evidence>
<keyword evidence="4" id="KW-0560">Oxidoreductase</keyword>
<evidence type="ECO:0000256" key="3">
    <source>
        <dbReference type="ARBA" id="ARBA00022723"/>
    </source>
</evidence>
<dbReference type="InterPro" id="IPR046867">
    <property type="entry name" value="AldOxase/xan_DH_MoCoBD2"/>
</dbReference>
<gene>
    <name evidence="7" type="ORF">ACFSKW_50890</name>
</gene>
<keyword evidence="3" id="KW-0479">Metal-binding</keyword>
<dbReference type="InterPro" id="IPR036884">
    <property type="entry name" value="2Fe-2S-bd_dom_sf"/>
</dbReference>
<reference evidence="8" key="1">
    <citation type="journal article" date="2019" name="Int. J. Syst. Evol. Microbiol.">
        <title>The Global Catalogue of Microorganisms (GCM) 10K type strain sequencing project: providing services to taxonomists for standard genome sequencing and annotation.</title>
        <authorList>
            <consortium name="The Broad Institute Genomics Platform"/>
            <consortium name="The Broad Institute Genome Sequencing Center for Infectious Disease"/>
            <person name="Wu L."/>
            <person name="Ma J."/>
        </authorList>
    </citation>
    <scope>NUCLEOTIDE SEQUENCE [LARGE SCALE GENOMIC DNA]</scope>
    <source>
        <strain evidence="8">ICMP 6774ER</strain>
    </source>
</reference>
<keyword evidence="8" id="KW-1185">Reference proteome</keyword>
<dbReference type="CDD" id="cd00207">
    <property type="entry name" value="fer2"/>
    <property type="match status" value="1"/>
</dbReference>
<dbReference type="InterPro" id="IPR012675">
    <property type="entry name" value="Beta-grasp_dom_sf"/>
</dbReference>
<dbReference type="RefSeq" id="WP_379582394.1">
    <property type="nucleotide sequence ID" value="NZ_JBHUFV010000096.1"/>
</dbReference>
<dbReference type="InterPro" id="IPR006058">
    <property type="entry name" value="2Fe2S_fd_BS"/>
</dbReference>
<proteinExistence type="inferred from homology"/>
<dbReference type="Pfam" id="PF20256">
    <property type="entry name" value="MoCoBD_2"/>
    <property type="match status" value="1"/>
</dbReference>
<accession>A0ABW4TEJ9</accession>
<evidence type="ECO:0000256" key="5">
    <source>
        <dbReference type="ARBA" id="ARBA00023004"/>
    </source>
</evidence>
<evidence type="ECO:0000256" key="4">
    <source>
        <dbReference type="ARBA" id="ARBA00023002"/>
    </source>
</evidence>
<dbReference type="SUPFAM" id="SSF47741">
    <property type="entry name" value="CO dehydrogenase ISP C-domain like"/>
    <property type="match status" value="1"/>
</dbReference>
<protein>
    <submittedName>
        <fullName evidence="7">Molybdopterin-dependent oxidoreductase</fullName>
    </submittedName>
</protein>
<comment type="similarity">
    <text evidence="1">Belongs to the xanthine dehydrogenase family.</text>
</comment>
<dbReference type="InterPro" id="IPR002888">
    <property type="entry name" value="2Fe-2S-bd"/>
</dbReference>
<dbReference type="PROSITE" id="PS51085">
    <property type="entry name" value="2FE2S_FER_2"/>
    <property type="match status" value="1"/>
</dbReference>
<keyword evidence="2" id="KW-0500">Molybdenum</keyword>
<comment type="caution">
    <text evidence="7">The sequence shown here is derived from an EMBL/GenBank/DDBJ whole genome shotgun (WGS) entry which is preliminary data.</text>
</comment>
<dbReference type="Gene3D" id="3.10.20.30">
    <property type="match status" value="1"/>
</dbReference>
<dbReference type="Pfam" id="PF01799">
    <property type="entry name" value="Fer2_2"/>
    <property type="match status" value="1"/>
</dbReference>
<evidence type="ECO:0000259" key="6">
    <source>
        <dbReference type="PROSITE" id="PS51085"/>
    </source>
</evidence>
<evidence type="ECO:0000313" key="7">
    <source>
        <dbReference type="EMBL" id="MFD1939793.1"/>
    </source>
</evidence>
<dbReference type="SMART" id="SM01008">
    <property type="entry name" value="Ald_Xan_dh_C"/>
    <property type="match status" value="1"/>
</dbReference>
<dbReference type="Pfam" id="PF00111">
    <property type="entry name" value="Fer2"/>
    <property type="match status" value="1"/>
</dbReference>
<dbReference type="InterPro" id="IPR001041">
    <property type="entry name" value="2Fe-2S_ferredoxin-type"/>
</dbReference>
<dbReference type="InterPro" id="IPR000674">
    <property type="entry name" value="Ald_Oxase/Xan_DH_a/b"/>
</dbReference>
<dbReference type="InterPro" id="IPR036856">
    <property type="entry name" value="Ald_Oxase/Xan_DH_a/b_sf"/>
</dbReference>
<organism evidence="7 8">
    <name type="scientific">Nonomuraea mangrovi</name>
    <dbReference type="NCBI Taxonomy" id="2316207"/>
    <lineage>
        <taxon>Bacteria</taxon>
        <taxon>Bacillati</taxon>
        <taxon>Actinomycetota</taxon>
        <taxon>Actinomycetes</taxon>
        <taxon>Streptosporangiales</taxon>
        <taxon>Streptosporangiaceae</taxon>
        <taxon>Nonomuraea</taxon>
    </lineage>
</organism>
<dbReference type="Gene3D" id="3.30.365.10">
    <property type="entry name" value="Aldehyde oxidase/xanthine dehydrogenase, molybdopterin binding domain"/>
    <property type="match status" value="4"/>
</dbReference>
<feature type="domain" description="2Fe-2S ferredoxin-type" evidence="6">
    <location>
        <begin position="5"/>
        <end position="81"/>
    </location>
</feature>
<dbReference type="Pfam" id="PF02738">
    <property type="entry name" value="MoCoBD_1"/>
    <property type="match status" value="1"/>
</dbReference>
<dbReference type="InterPro" id="IPR008274">
    <property type="entry name" value="AldOxase/xan_DH_MoCoBD1"/>
</dbReference>
<dbReference type="InterPro" id="IPR016208">
    <property type="entry name" value="Ald_Oxase/xanthine_DH-like"/>
</dbReference>
<dbReference type="Gene3D" id="3.90.1170.50">
    <property type="entry name" value="Aldehyde oxidase/xanthine dehydrogenase, a/b hammerhead"/>
    <property type="match status" value="1"/>
</dbReference>
<dbReference type="PANTHER" id="PTHR11908:SF132">
    <property type="entry name" value="ALDEHYDE OXIDASE 1-RELATED"/>
    <property type="match status" value="1"/>
</dbReference>
<name>A0ABW4TEJ9_9ACTN</name>
<dbReference type="InterPro" id="IPR036010">
    <property type="entry name" value="2Fe-2S_ferredoxin-like_sf"/>
</dbReference>